<feature type="domain" description="Kinesin motor" evidence="8">
    <location>
        <begin position="697"/>
        <end position="1018"/>
    </location>
</feature>
<keyword evidence="3 5" id="KW-0067">ATP-binding</keyword>
<dbReference type="InterPro" id="IPR001752">
    <property type="entry name" value="Kinesin_motor_dom"/>
</dbReference>
<evidence type="ECO:0000256" key="2">
    <source>
        <dbReference type="ARBA" id="ARBA00022741"/>
    </source>
</evidence>
<feature type="region of interest" description="Disordered" evidence="7">
    <location>
        <begin position="25"/>
        <end position="79"/>
    </location>
</feature>
<feature type="coiled-coil region" evidence="6">
    <location>
        <begin position="359"/>
        <end position="386"/>
    </location>
</feature>
<evidence type="ECO:0000256" key="5">
    <source>
        <dbReference type="PROSITE-ProRule" id="PRU00283"/>
    </source>
</evidence>
<dbReference type="InterPro" id="IPR027417">
    <property type="entry name" value="P-loop_NTPase"/>
</dbReference>
<dbReference type="Gene3D" id="3.40.850.10">
    <property type="entry name" value="Kinesin motor domain"/>
    <property type="match status" value="1"/>
</dbReference>
<accession>A0ABN7T6C3</accession>
<keyword evidence="2 5" id="KW-0547">Nucleotide-binding</keyword>
<sequence>MFDFKIPMAEIEDDPVAAEPAPIEVVEPEVQPTPEADALPMERESSKISNSSKVSKVEEIPLEEMTPKSSRVTSPAPKKNQVVPFALESGDSRPTSSQSMRVDPAIFSAEPRTKTTLSNTDLDAWKQPEWMPDDLANKLQTEQVAPKTENNEEAPVQLDLSTQVVLNKNERQYIPYDTAKAYIAKILAQNDGIKQAFLKDIRNLEQKYKEIEVEANGHFSAFVVQMKSQYSIKYEVMRKAYKAAKSDLDTKSEQMNGHMTNLRQQNGRLKEQLKCLLLAFKQEKEKREANYGDDMKEVIEKAETDRKKFSNEIEDLKRENAALKAGGAVAVASHVKNSGDSGDSVPDGPLVGTHDDSYVKELENELREAKCENEELMTKVAAMEAGTANQEKQVADQIMNDEELLEKFYTTQMQLELMEDQSELVEKLKADVIELERKLAEADENDAAQKVKIAALVKSLEEPDTTEDQKRMADLETHAIEMEDQLKKLDSSNHELNNQLAEEKRKVEKLEKQLKQKEQFKDEAKRNPRRAATAVAAAAVRGNRTGDNAQVKDLQAKIKVLERERNDLEKQIRKNDLTMTREKTMVQTKLNKTDGDLEKYKNRYEETKKKLKEQQDLCKEHSEKLKKLERSTKNHGKDLEKIDKLEEEVAKLTADQKKLQKELREAKAEVAEITEKYQKEMLLRKKYYNIIEDMKGKVRVYCRSRPISNTEKERGNFNVVESPDEYTIKINTTNRGTKEFNFDQVFTAESKQEDVFNDTSFLLQSAFDGFNVCIFAYGQTGSGKTFTMIGNEDFPGLAPRAFGGLFEIIKENEDKFETKVSCYMMELYCDQIQDLLADKIDAPAKYLIKKDKKGMVYVQGSVIEEAADLEALNGIFEKGTSNRKVASTKMNSESSRSHLIFSVLLEVKNKTTGSVNRGKFSLIDLAGSERAAKTGATQQQLKEANSINKSLSALGDVIHALSTEAQFVPYRNNKLTELMQDSLGGNAKTLMFVNISPVEYNQDETVTSLTYAARVKEIKNTASKNADNKEVAKLKEIIRKLKAGESLEDEDEI</sequence>
<keyword evidence="10" id="KW-1185">Reference proteome</keyword>
<gene>
    <name evidence="9" type="ORF">OKIOD_LOCUS15949</name>
</gene>
<dbReference type="PANTHER" id="PTHR47972">
    <property type="entry name" value="KINESIN-LIKE PROTEIN KLP-3"/>
    <property type="match status" value="1"/>
</dbReference>
<comment type="similarity">
    <text evidence="5">Belongs to the TRAFAC class myosin-kinesin ATPase superfamily. Kinesin family.</text>
</comment>
<dbReference type="SUPFAM" id="SSF52540">
    <property type="entry name" value="P-loop containing nucleoside triphosphate hydrolases"/>
    <property type="match status" value="1"/>
</dbReference>
<protein>
    <submittedName>
        <fullName evidence="9">Oidioi.mRNA.OKI2018_I69.chr2.g7184.t1.cds</fullName>
    </submittedName>
</protein>
<dbReference type="PROSITE" id="PS50067">
    <property type="entry name" value="KINESIN_MOTOR_2"/>
    <property type="match status" value="1"/>
</dbReference>
<organism evidence="9 10">
    <name type="scientific">Oikopleura dioica</name>
    <name type="common">Tunicate</name>
    <dbReference type="NCBI Taxonomy" id="34765"/>
    <lineage>
        <taxon>Eukaryota</taxon>
        <taxon>Metazoa</taxon>
        <taxon>Chordata</taxon>
        <taxon>Tunicata</taxon>
        <taxon>Appendicularia</taxon>
        <taxon>Copelata</taxon>
        <taxon>Oikopleuridae</taxon>
        <taxon>Oikopleura</taxon>
    </lineage>
</organism>
<dbReference type="SMART" id="SM00129">
    <property type="entry name" value="KISc"/>
    <property type="match status" value="1"/>
</dbReference>
<dbReference type="InterPro" id="IPR036961">
    <property type="entry name" value="Kinesin_motor_dom_sf"/>
</dbReference>
<name>A0ABN7T6C3_OIKDI</name>
<comment type="subcellular location">
    <subcellularLocation>
        <location evidence="1">Cytoplasm</location>
        <location evidence="1">Cytoskeleton</location>
    </subcellularLocation>
</comment>
<dbReference type="InterPro" id="IPR027640">
    <property type="entry name" value="Kinesin-like_fam"/>
</dbReference>
<evidence type="ECO:0000313" key="10">
    <source>
        <dbReference type="Proteomes" id="UP001158576"/>
    </source>
</evidence>
<evidence type="ECO:0000313" key="9">
    <source>
        <dbReference type="EMBL" id="CAG5113034.1"/>
    </source>
</evidence>
<feature type="coiled-coil region" evidence="6">
    <location>
        <begin position="472"/>
        <end position="683"/>
    </location>
</feature>
<keyword evidence="6" id="KW-0175">Coiled coil</keyword>
<dbReference type="PRINTS" id="PR00380">
    <property type="entry name" value="KINESINHEAVY"/>
</dbReference>
<evidence type="ECO:0000256" key="6">
    <source>
        <dbReference type="SAM" id="Coils"/>
    </source>
</evidence>
<dbReference type="InterPro" id="IPR019821">
    <property type="entry name" value="Kinesin_motor_CS"/>
</dbReference>
<dbReference type="Pfam" id="PF00225">
    <property type="entry name" value="Kinesin"/>
    <property type="match status" value="1"/>
</dbReference>
<evidence type="ECO:0000256" key="3">
    <source>
        <dbReference type="ARBA" id="ARBA00022840"/>
    </source>
</evidence>
<keyword evidence="4" id="KW-0206">Cytoskeleton</keyword>
<proteinExistence type="inferred from homology"/>
<evidence type="ECO:0000256" key="1">
    <source>
        <dbReference type="ARBA" id="ARBA00004245"/>
    </source>
</evidence>
<feature type="coiled-coil region" evidence="6">
    <location>
        <begin position="259"/>
        <end position="326"/>
    </location>
</feature>
<evidence type="ECO:0000256" key="4">
    <source>
        <dbReference type="ARBA" id="ARBA00023212"/>
    </source>
</evidence>
<keyword evidence="5" id="KW-0505">Motor protein</keyword>
<feature type="binding site" evidence="5">
    <location>
        <begin position="778"/>
        <end position="785"/>
    </location>
    <ligand>
        <name>ATP</name>
        <dbReference type="ChEBI" id="CHEBI:30616"/>
    </ligand>
</feature>
<dbReference type="Proteomes" id="UP001158576">
    <property type="component" value="Chromosome 2"/>
</dbReference>
<dbReference type="PROSITE" id="PS00411">
    <property type="entry name" value="KINESIN_MOTOR_1"/>
    <property type="match status" value="1"/>
</dbReference>
<feature type="coiled-coil region" evidence="6">
    <location>
        <begin position="418"/>
        <end position="445"/>
    </location>
</feature>
<dbReference type="EMBL" id="OU015567">
    <property type="protein sequence ID" value="CAG5113034.1"/>
    <property type="molecule type" value="Genomic_DNA"/>
</dbReference>
<reference evidence="9 10" key="1">
    <citation type="submission" date="2021-04" db="EMBL/GenBank/DDBJ databases">
        <authorList>
            <person name="Bliznina A."/>
        </authorList>
    </citation>
    <scope>NUCLEOTIDE SEQUENCE [LARGE SCALE GENOMIC DNA]</scope>
</reference>
<feature type="region of interest" description="Disordered" evidence="7">
    <location>
        <begin position="335"/>
        <end position="354"/>
    </location>
</feature>
<keyword evidence="4" id="KW-0963">Cytoplasm</keyword>
<evidence type="ECO:0000256" key="7">
    <source>
        <dbReference type="SAM" id="MobiDB-lite"/>
    </source>
</evidence>
<evidence type="ECO:0000259" key="8">
    <source>
        <dbReference type="PROSITE" id="PS50067"/>
    </source>
</evidence>
<dbReference type="PANTHER" id="PTHR47972:SF16">
    <property type="entry name" value="KINESIN-LIKE PROTEIN"/>
    <property type="match status" value="1"/>
</dbReference>